<name>A0A080LYT6_9PROT</name>
<reference evidence="1 2" key="1">
    <citation type="submission" date="2014-02" db="EMBL/GenBank/DDBJ databases">
        <title>Expanding our view of genomic diversity in Candidatus Accumulibacter clades.</title>
        <authorList>
            <person name="Skennerton C.T."/>
            <person name="Barr J.J."/>
            <person name="Slater F.R."/>
            <person name="Bond P.L."/>
            <person name="Tyson G.W."/>
        </authorList>
    </citation>
    <scope>NUCLEOTIDE SEQUENCE [LARGE SCALE GENOMIC DNA]</scope>
    <source>
        <strain evidence="2">BA-91</strain>
    </source>
</reference>
<accession>A0A080LYT6</accession>
<gene>
    <name evidence="1" type="ORF">AW09_000683</name>
</gene>
<dbReference type="AlphaFoldDB" id="A0A080LYT6"/>
<dbReference type="Proteomes" id="UP000020077">
    <property type="component" value="Unassembled WGS sequence"/>
</dbReference>
<comment type="caution">
    <text evidence="1">The sequence shown here is derived from an EMBL/GenBank/DDBJ whole genome shotgun (WGS) entry which is preliminary data.</text>
</comment>
<dbReference type="EMBL" id="JDVG02000117">
    <property type="protein sequence ID" value="KFB74028.1"/>
    <property type="molecule type" value="Genomic_DNA"/>
</dbReference>
<organism evidence="1 2">
    <name type="scientific">Candidatus Accumulibacter phosphatis</name>
    <dbReference type="NCBI Taxonomy" id="327160"/>
    <lineage>
        <taxon>Bacteria</taxon>
        <taxon>Pseudomonadati</taxon>
        <taxon>Pseudomonadota</taxon>
        <taxon>Betaproteobacteria</taxon>
        <taxon>Candidatus Accumulibacter</taxon>
    </lineage>
</organism>
<sequence length="72" mass="8087">MVKVSIPKSDSLPPAPKGVQMPRKLMSLLKPPEVRKRKWAYGRGTHTEVTSDNLGSPVEICLLPLHWPACRR</sequence>
<protein>
    <submittedName>
        <fullName evidence="1">Uncharacterized protein</fullName>
    </submittedName>
</protein>
<evidence type="ECO:0000313" key="2">
    <source>
        <dbReference type="Proteomes" id="UP000020077"/>
    </source>
</evidence>
<evidence type="ECO:0000313" key="1">
    <source>
        <dbReference type="EMBL" id="KFB74028.1"/>
    </source>
</evidence>
<proteinExistence type="predicted"/>